<comment type="caution">
    <text evidence="1">The sequence shown here is derived from an EMBL/GenBank/DDBJ whole genome shotgun (WGS) entry which is preliminary data.</text>
</comment>
<protein>
    <recommendedName>
        <fullName evidence="3">F-box associated domain-containing protein</fullName>
    </recommendedName>
</protein>
<accession>A0AAP0RLP2</accession>
<evidence type="ECO:0000313" key="1">
    <source>
        <dbReference type="EMBL" id="KAK9279628.1"/>
    </source>
</evidence>
<evidence type="ECO:0008006" key="3">
    <source>
        <dbReference type="Google" id="ProtNLM"/>
    </source>
</evidence>
<keyword evidence="2" id="KW-1185">Reference proteome</keyword>
<proteinExistence type="predicted"/>
<dbReference type="Proteomes" id="UP001415857">
    <property type="component" value="Unassembled WGS sequence"/>
</dbReference>
<dbReference type="EMBL" id="JBBPBK010000008">
    <property type="protein sequence ID" value="KAK9279628.1"/>
    <property type="molecule type" value="Genomic_DNA"/>
</dbReference>
<dbReference type="AlphaFoldDB" id="A0AAP0RLP2"/>
<sequence length="100" mass="11326">MSWRKVDCGISRENFKFRTRPICIKGVAYWATRNVTFDGSSILAVDLADETSHHIGVPEEFKALGVLEKDNYLSIIEDGPIGQDREEVRVWVLKDLCRGG</sequence>
<organism evidence="1 2">
    <name type="scientific">Liquidambar formosana</name>
    <name type="common">Formosan gum</name>
    <dbReference type="NCBI Taxonomy" id="63359"/>
    <lineage>
        <taxon>Eukaryota</taxon>
        <taxon>Viridiplantae</taxon>
        <taxon>Streptophyta</taxon>
        <taxon>Embryophyta</taxon>
        <taxon>Tracheophyta</taxon>
        <taxon>Spermatophyta</taxon>
        <taxon>Magnoliopsida</taxon>
        <taxon>eudicotyledons</taxon>
        <taxon>Gunneridae</taxon>
        <taxon>Pentapetalae</taxon>
        <taxon>Saxifragales</taxon>
        <taxon>Altingiaceae</taxon>
        <taxon>Liquidambar</taxon>
    </lineage>
</organism>
<gene>
    <name evidence="1" type="ORF">L1049_013307</name>
</gene>
<name>A0AAP0RLP2_LIQFO</name>
<reference evidence="1 2" key="1">
    <citation type="journal article" date="2024" name="Plant J.">
        <title>Genome sequences and population genomics reveal climatic adaptation and genomic divergence between two closely related sweetgum species.</title>
        <authorList>
            <person name="Xu W.Q."/>
            <person name="Ren C.Q."/>
            <person name="Zhang X.Y."/>
            <person name="Comes H.P."/>
            <person name="Liu X.H."/>
            <person name="Li Y.G."/>
            <person name="Kettle C.J."/>
            <person name="Jalonen R."/>
            <person name="Gaisberger H."/>
            <person name="Ma Y.Z."/>
            <person name="Qiu Y.X."/>
        </authorList>
    </citation>
    <scope>NUCLEOTIDE SEQUENCE [LARGE SCALE GENOMIC DNA]</scope>
    <source>
        <strain evidence="1">Hangzhou</strain>
    </source>
</reference>
<evidence type="ECO:0000313" key="2">
    <source>
        <dbReference type="Proteomes" id="UP001415857"/>
    </source>
</evidence>